<evidence type="ECO:0000313" key="2">
    <source>
        <dbReference type="EMBL" id="NJQ03829.1"/>
    </source>
</evidence>
<accession>A0ABX1CA79</accession>
<keyword evidence="1" id="KW-0732">Signal</keyword>
<dbReference type="RefSeq" id="WP_168104451.1">
    <property type="nucleotide sequence ID" value="NZ_JAATEN010000031.1"/>
</dbReference>
<gene>
    <name evidence="2" type="ORF">HCK00_25760</name>
</gene>
<evidence type="ECO:0000313" key="3">
    <source>
        <dbReference type="Proteomes" id="UP000695264"/>
    </source>
</evidence>
<dbReference type="Proteomes" id="UP000695264">
    <property type="component" value="Unassembled WGS sequence"/>
</dbReference>
<feature type="chain" id="PRO_5046482491" description="Secreted protein" evidence="1">
    <location>
        <begin position="28"/>
        <end position="101"/>
    </location>
</feature>
<evidence type="ECO:0008006" key="4">
    <source>
        <dbReference type="Google" id="ProtNLM"/>
    </source>
</evidence>
<reference evidence="2 3" key="1">
    <citation type="submission" date="2020-03" db="EMBL/GenBank/DDBJ databases">
        <title>WGS of actinomycetes isolated from Thailand.</title>
        <authorList>
            <person name="Thawai C."/>
        </authorList>
    </citation>
    <scope>NUCLEOTIDE SEQUENCE [LARGE SCALE GENOMIC DNA]</scope>
    <source>
        <strain evidence="2 3">PLAI 1-29</strain>
    </source>
</reference>
<protein>
    <recommendedName>
        <fullName evidence="4">Secreted protein</fullName>
    </recommendedName>
</protein>
<keyword evidence="3" id="KW-1185">Reference proteome</keyword>
<evidence type="ECO:0000256" key="1">
    <source>
        <dbReference type="SAM" id="SignalP"/>
    </source>
</evidence>
<proteinExistence type="predicted"/>
<feature type="signal peptide" evidence="1">
    <location>
        <begin position="1"/>
        <end position="27"/>
    </location>
</feature>
<sequence>MRIRPALAAAALAAALAVGAAGVPAQAADAGKGIRTTSGSALAGATASQAAARTWQPTGEYYRTKTTCTADASYYLSASNVYGYRCIQMDTNLWRGEVYAD</sequence>
<comment type="caution">
    <text evidence="2">The sequence shown here is derived from an EMBL/GenBank/DDBJ whole genome shotgun (WGS) entry which is preliminary data.</text>
</comment>
<name>A0ABX1CA79_9ACTN</name>
<dbReference type="EMBL" id="JAATEN010000031">
    <property type="protein sequence ID" value="NJQ03829.1"/>
    <property type="molecule type" value="Genomic_DNA"/>
</dbReference>
<organism evidence="2 3">
    <name type="scientific">Streptomyces zingiberis</name>
    <dbReference type="NCBI Taxonomy" id="2053010"/>
    <lineage>
        <taxon>Bacteria</taxon>
        <taxon>Bacillati</taxon>
        <taxon>Actinomycetota</taxon>
        <taxon>Actinomycetes</taxon>
        <taxon>Kitasatosporales</taxon>
        <taxon>Streptomycetaceae</taxon>
        <taxon>Streptomyces</taxon>
    </lineage>
</organism>